<keyword evidence="4" id="KW-1185">Reference proteome</keyword>
<keyword evidence="2" id="KW-0203">Cytokinin biosynthesis</keyword>
<reference evidence="3 4" key="1">
    <citation type="submission" date="2021-05" db="EMBL/GenBank/DDBJ databases">
        <title>Complete genome of Nocardioides aquaticus KCTC 9944T isolated from meromictic and hypersaline Ekho Lake, Antarctica.</title>
        <authorList>
            <person name="Hwang K."/>
            <person name="Kim K.M."/>
            <person name="Choe H."/>
        </authorList>
    </citation>
    <scope>NUCLEOTIDE SEQUENCE [LARGE SCALE GENOMIC DNA]</scope>
    <source>
        <strain evidence="3 4">KCTC 9944</strain>
    </source>
</reference>
<evidence type="ECO:0000313" key="3">
    <source>
        <dbReference type="EMBL" id="QVT78292.1"/>
    </source>
</evidence>
<evidence type="ECO:0000313" key="4">
    <source>
        <dbReference type="Proteomes" id="UP000679307"/>
    </source>
</evidence>
<comment type="catalytic activity">
    <reaction evidence="2">
        <text>9-ribosyl-trans-zeatin 5'-phosphate + H2O = trans-zeatin + D-ribose 5-phosphate</text>
        <dbReference type="Rhea" id="RHEA:48564"/>
        <dbReference type="ChEBI" id="CHEBI:15377"/>
        <dbReference type="ChEBI" id="CHEBI:16522"/>
        <dbReference type="ChEBI" id="CHEBI:78346"/>
        <dbReference type="ChEBI" id="CHEBI:87947"/>
        <dbReference type="EC" id="3.2.2.n1"/>
    </reaction>
</comment>
<comment type="similarity">
    <text evidence="1 2">Belongs to the LOG family.</text>
</comment>
<comment type="catalytic activity">
    <reaction evidence="2">
        <text>N(6)-(dimethylallyl)adenosine 5'-phosphate + H2O = N(6)-dimethylallyladenine + D-ribose 5-phosphate</text>
        <dbReference type="Rhea" id="RHEA:48560"/>
        <dbReference type="ChEBI" id="CHEBI:15377"/>
        <dbReference type="ChEBI" id="CHEBI:17660"/>
        <dbReference type="ChEBI" id="CHEBI:57526"/>
        <dbReference type="ChEBI" id="CHEBI:78346"/>
        <dbReference type="EC" id="3.2.2.n1"/>
    </reaction>
</comment>
<protein>
    <recommendedName>
        <fullName evidence="2">Cytokinin riboside 5'-monophosphate phosphoribohydrolase</fullName>
        <ecNumber evidence="2">3.2.2.n1</ecNumber>
    </recommendedName>
</protein>
<dbReference type="NCBIfam" id="TIGR00730">
    <property type="entry name" value="Rossman fold protein, TIGR00730 family"/>
    <property type="match status" value="1"/>
</dbReference>
<keyword evidence="2" id="KW-0378">Hydrolase</keyword>
<dbReference type="InterPro" id="IPR005269">
    <property type="entry name" value="LOG"/>
</dbReference>
<evidence type="ECO:0000256" key="1">
    <source>
        <dbReference type="ARBA" id="ARBA00006763"/>
    </source>
</evidence>
<dbReference type="InterPro" id="IPR031100">
    <property type="entry name" value="LOG_fam"/>
</dbReference>
<sequence>MYGGARVGLMGAVADGALAGGGEVVGVIPQGLADREVAHDGLTDLRVVGSMHERKALMTELSDGVVALPGGLGTLDELFESLTWAQLGLHGLERKPVGLLDTGAYWSPLLALVEHTVDEGFVGRDRLDHLLRVGDPATLLDLMAARA</sequence>
<dbReference type="Pfam" id="PF03641">
    <property type="entry name" value="Lysine_decarbox"/>
    <property type="match status" value="1"/>
</dbReference>
<dbReference type="EC" id="3.2.2.n1" evidence="2"/>
<dbReference type="PANTHER" id="PTHR31223">
    <property type="entry name" value="LOG FAMILY PROTEIN YJL055W"/>
    <property type="match status" value="1"/>
</dbReference>
<gene>
    <name evidence="3" type="primary">yvdD</name>
    <name evidence="3" type="ORF">ENKNEFLB_00665</name>
</gene>
<dbReference type="Proteomes" id="UP000679307">
    <property type="component" value="Chromosome"/>
</dbReference>
<accession>A0ABX8EDY7</accession>
<organism evidence="3 4">
    <name type="scientific">Nocardioides aquaticus</name>
    <dbReference type="NCBI Taxonomy" id="160826"/>
    <lineage>
        <taxon>Bacteria</taxon>
        <taxon>Bacillati</taxon>
        <taxon>Actinomycetota</taxon>
        <taxon>Actinomycetes</taxon>
        <taxon>Propionibacteriales</taxon>
        <taxon>Nocardioidaceae</taxon>
        <taxon>Nocardioides</taxon>
    </lineage>
</organism>
<evidence type="ECO:0000256" key="2">
    <source>
        <dbReference type="RuleBase" id="RU363015"/>
    </source>
</evidence>
<dbReference type="PANTHER" id="PTHR31223:SF70">
    <property type="entry name" value="LOG FAMILY PROTEIN YJL055W"/>
    <property type="match status" value="1"/>
</dbReference>
<name>A0ABX8EDY7_9ACTN</name>
<proteinExistence type="inferred from homology"/>
<dbReference type="EMBL" id="CP075371">
    <property type="protein sequence ID" value="QVT78292.1"/>
    <property type="molecule type" value="Genomic_DNA"/>
</dbReference>